<feature type="signal peptide" evidence="5">
    <location>
        <begin position="1"/>
        <end position="18"/>
    </location>
</feature>
<sequence length="551" mass="61192">MKKLVLALLTLGLVLSTAACSSKPAGNTGGTSGGTHTIRVLNYESKSATVLMEYVVQQWEELFGDYPVEFVIDTLPFAEKLQKCTEGDFEISFSGWSPDYAWPTTFLNMWTIGSEYNEVGYASEEYTKLVDGTDKDPAQAFADLQAAEKVLLEDGILIPVYQRGGTMVQSPDVKGIIKHSIGFDYSYKWATKADGSMINLLETEKMPSLDAMLATDAVSFLNLGNLSEGLLIPGEAEGSVLPGVASDWNFDEATMTWTFNLRPEASWINSKGEVVRPVSAEDFEYAWNRVFADDSIAQYKFMKDTAKIVEYGAKDDHTFTVTVSENVPYFESLMSFGTFLPVPVEFVEEKGATYGTTLDTFLSNGPFYLSKWDHSSEVIWSKNENYWDADVVQIPGVTYRVIEQYDPATGVALFNDGAIDRVGLTGEFVDQFKDDPRVWKFTEASTFYFMINVGNANGVLEAYDAENGGNPLLDNVNVRKALALAFDKAFIAYELDKNGNIPADYFVPSAFSTYEGEPFEAARGEGYMHYNTEEALKYWEAGMAELGIEKK</sequence>
<dbReference type="PROSITE" id="PS51257">
    <property type="entry name" value="PROKAR_LIPOPROTEIN"/>
    <property type="match status" value="1"/>
</dbReference>
<dbReference type="EMBL" id="FUWY01000007">
    <property type="protein sequence ID" value="SJZ94082.1"/>
    <property type="molecule type" value="Genomic_DNA"/>
</dbReference>
<dbReference type="GO" id="GO:1904680">
    <property type="term" value="F:peptide transmembrane transporter activity"/>
    <property type="evidence" value="ECO:0007669"/>
    <property type="project" value="TreeGrafter"/>
</dbReference>
<dbReference type="Gene3D" id="3.90.76.10">
    <property type="entry name" value="Dipeptide-binding Protein, Domain 1"/>
    <property type="match status" value="1"/>
</dbReference>
<dbReference type="Pfam" id="PF00496">
    <property type="entry name" value="SBP_bac_5"/>
    <property type="match status" value="1"/>
</dbReference>
<evidence type="ECO:0000256" key="2">
    <source>
        <dbReference type="ARBA" id="ARBA00005695"/>
    </source>
</evidence>
<dbReference type="GO" id="GO:0015833">
    <property type="term" value="P:peptide transport"/>
    <property type="evidence" value="ECO:0007669"/>
    <property type="project" value="TreeGrafter"/>
</dbReference>
<feature type="chain" id="PRO_5039530403" evidence="5">
    <location>
        <begin position="19"/>
        <end position="551"/>
    </location>
</feature>
<evidence type="ECO:0000256" key="1">
    <source>
        <dbReference type="ARBA" id="ARBA00004196"/>
    </source>
</evidence>
<dbReference type="Gene3D" id="3.10.105.10">
    <property type="entry name" value="Dipeptide-binding Protein, Domain 3"/>
    <property type="match status" value="2"/>
</dbReference>
<evidence type="ECO:0000313" key="8">
    <source>
        <dbReference type="Proteomes" id="UP000243297"/>
    </source>
</evidence>
<keyword evidence="8" id="KW-1185">Reference proteome</keyword>
<dbReference type="GO" id="GO:0030313">
    <property type="term" value="C:cell envelope"/>
    <property type="evidence" value="ECO:0007669"/>
    <property type="project" value="UniProtKB-SubCell"/>
</dbReference>
<accession>A0A1T4PR75</accession>
<keyword evidence="4 5" id="KW-0732">Signal</keyword>
<evidence type="ECO:0000256" key="3">
    <source>
        <dbReference type="ARBA" id="ARBA00022448"/>
    </source>
</evidence>
<evidence type="ECO:0000256" key="4">
    <source>
        <dbReference type="ARBA" id="ARBA00022729"/>
    </source>
</evidence>
<dbReference type="PANTHER" id="PTHR30290:SF10">
    <property type="entry name" value="PERIPLASMIC OLIGOPEPTIDE-BINDING PROTEIN-RELATED"/>
    <property type="match status" value="1"/>
</dbReference>
<dbReference type="InterPro" id="IPR039424">
    <property type="entry name" value="SBP_5"/>
</dbReference>
<evidence type="ECO:0000259" key="6">
    <source>
        <dbReference type="Pfam" id="PF00496"/>
    </source>
</evidence>
<gene>
    <name evidence="7" type="ORF">SAMN02745191_2121</name>
</gene>
<feature type="domain" description="Solute-binding protein family 5" evidence="6">
    <location>
        <begin position="241"/>
        <end position="546"/>
    </location>
</feature>
<evidence type="ECO:0000256" key="5">
    <source>
        <dbReference type="SAM" id="SignalP"/>
    </source>
</evidence>
<dbReference type="InterPro" id="IPR000914">
    <property type="entry name" value="SBP_5_dom"/>
</dbReference>
<dbReference type="OrthoDB" id="9772924at2"/>
<organism evidence="7 8">
    <name type="scientific">Anaerorhabdus furcosa</name>
    <dbReference type="NCBI Taxonomy" id="118967"/>
    <lineage>
        <taxon>Bacteria</taxon>
        <taxon>Bacillati</taxon>
        <taxon>Bacillota</taxon>
        <taxon>Erysipelotrichia</taxon>
        <taxon>Erysipelotrichales</taxon>
        <taxon>Erysipelotrichaceae</taxon>
        <taxon>Anaerorhabdus</taxon>
    </lineage>
</organism>
<dbReference type="Proteomes" id="UP000243297">
    <property type="component" value="Unassembled WGS sequence"/>
</dbReference>
<protein>
    <submittedName>
        <fullName evidence="7">Oligopeptide transport system substrate-binding protein</fullName>
    </submittedName>
</protein>
<comment type="subcellular location">
    <subcellularLocation>
        <location evidence="1">Cell envelope</location>
    </subcellularLocation>
</comment>
<dbReference type="Gene3D" id="3.40.190.10">
    <property type="entry name" value="Periplasmic binding protein-like II"/>
    <property type="match status" value="1"/>
</dbReference>
<proteinExistence type="inferred from homology"/>
<dbReference type="SUPFAM" id="SSF53850">
    <property type="entry name" value="Periplasmic binding protein-like II"/>
    <property type="match status" value="2"/>
</dbReference>
<evidence type="ECO:0000313" key="7">
    <source>
        <dbReference type="EMBL" id="SJZ94082.1"/>
    </source>
</evidence>
<dbReference type="RefSeq" id="WP_078712518.1">
    <property type="nucleotide sequence ID" value="NZ_FUWY01000007.1"/>
</dbReference>
<dbReference type="STRING" id="118967.SAMN02745191_2121"/>
<comment type="similarity">
    <text evidence="2">Belongs to the bacterial solute-binding protein 5 family.</text>
</comment>
<name>A0A1T4PR75_9FIRM</name>
<dbReference type="PANTHER" id="PTHR30290">
    <property type="entry name" value="PERIPLASMIC BINDING COMPONENT OF ABC TRANSPORTER"/>
    <property type="match status" value="1"/>
</dbReference>
<keyword evidence="3" id="KW-0813">Transport</keyword>
<dbReference type="AlphaFoldDB" id="A0A1T4PR75"/>
<reference evidence="8" key="1">
    <citation type="submission" date="2017-02" db="EMBL/GenBank/DDBJ databases">
        <authorList>
            <person name="Varghese N."/>
            <person name="Submissions S."/>
        </authorList>
    </citation>
    <scope>NUCLEOTIDE SEQUENCE [LARGE SCALE GENOMIC DNA]</scope>
    <source>
        <strain evidence="8">ATCC 25662</strain>
    </source>
</reference>